<dbReference type="AlphaFoldDB" id="A0A8S3PZM0"/>
<evidence type="ECO:0000313" key="2">
    <source>
        <dbReference type="Proteomes" id="UP000683360"/>
    </source>
</evidence>
<comment type="caution">
    <text evidence="1">The sequence shown here is derived from an EMBL/GenBank/DDBJ whole genome shotgun (WGS) entry which is preliminary data.</text>
</comment>
<name>A0A8S3PZM0_MYTED</name>
<accession>A0A8S3PZM0</accession>
<dbReference type="OrthoDB" id="10469854at2759"/>
<evidence type="ECO:0000313" key="1">
    <source>
        <dbReference type="EMBL" id="CAG2189517.1"/>
    </source>
</evidence>
<organism evidence="1 2">
    <name type="scientific">Mytilus edulis</name>
    <name type="common">Blue mussel</name>
    <dbReference type="NCBI Taxonomy" id="6550"/>
    <lineage>
        <taxon>Eukaryota</taxon>
        <taxon>Metazoa</taxon>
        <taxon>Spiralia</taxon>
        <taxon>Lophotrochozoa</taxon>
        <taxon>Mollusca</taxon>
        <taxon>Bivalvia</taxon>
        <taxon>Autobranchia</taxon>
        <taxon>Pteriomorphia</taxon>
        <taxon>Mytilida</taxon>
        <taxon>Mytiloidea</taxon>
        <taxon>Mytilidae</taxon>
        <taxon>Mytilinae</taxon>
        <taxon>Mytilus</taxon>
    </lineage>
</organism>
<protein>
    <submittedName>
        <fullName evidence="1">Uncharacterized protein</fullName>
    </submittedName>
</protein>
<gene>
    <name evidence="1" type="ORF">MEDL_4871</name>
</gene>
<proteinExistence type="predicted"/>
<sequence>MIYLTWLFRSYDTFLLVQQSNEGCRRSRTRGDNFEHRTLIMSTTYEEKQARLGRQKVRVHIILQTEADVERTIDILNSLKNEINQGLSGIEFIVAQKGCIVLNIALWIDLLETDERLQSVLALFMEKILEHMMTSIAQSSDIVILLIEEFQLWNISKTNAEPVYLNFDLDDDLFETDDKMETELKHISETFGKHFNGSGTNSNITASLLPISLETTEAAFAQAQSVVKYNLPVLVTLQKHLNIELLLNDSLFICGYIKLQNKLVLIDASYYNRLIICNIDETDFRTIPLSHKPDYITEVDINTVAVSCIYKSTILIINIYVGEISSVFKIGGIYHGLSYDAYNVYTVCGDKSIHVTDMTGNVIRVIPIPYTLLSTFQFNEIDWSI</sequence>
<dbReference type="Proteomes" id="UP000683360">
    <property type="component" value="Unassembled WGS sequence"/>
</dbReference>
<reference evidence="1" key="1">
    <citation type="submission" date="2021-03" db="EMBL/GenBank/DDBJ databases">
        <authorList>
            <person name="Bekaert M."/>
        </authorList>
    </citation>
    <scope>NUCLEOTIDE SEQUENCE</scope>
</reference>
<dbReference type="EMBL" id="CAJPWZ010000295">
    <property type="protein sequence ID" value="CAG2189517.1"/>
    <property type="molecule type" value="Genomic_DNA"/>
</dbReference>
<keyword evidence="2" id="KW-1185">Reference proteome</keyword>
<dbReference type="SUPFAM" id="SSF101898">
    <property type="entry name" value="NHL repeat"/>
    <property type="match status" value="1"/>
</dbReference>